<feature type="transmembrane region" description="Helical" evidence="4">
    <location>
        <begin position="400"/>
        <end position="421"/>
    </location>
</feature>
<feature type="transmembrane region" description="Helical" evidence="4">
    <location>
        <begin position="112"/>
        <end position="132"/>
    </location>
</feature>
<evidence type="ECO:0000313" key="7">
    <source>
        <dbReference type="Proteomes" id="UP001343724"/>
    </source>
</evidence>
<feature type="transmembrane region" description="Helical" evidence="4">
    <location>
        <begin position="200"/>
        <end position="218"/>
    </location>
</feature>
<feature type="transmembrane region" description="Helical" evidence="4">
    <location>
        <begin position="173"/>
        <end position="194"/>
    </location>
</feature>
<keyword evidence="4" id="KW-1133">Transmembrane helix</keyword>
<dbReference type="EMBL" id="JAYMFH010000017">
    <property type="protein sequence ID" value="MEC4295765.1"/>
    <property type="molecule type" value="Genomic_DNA"/>
</dbReference>
<dbReference type="SMART" id="SM00421">
    <property type="entry name" value="HTH_LUXR"/>
    <property type="match status" value="1"/>
</dbReference>
<accession>A0ABU6J151</accession>
<dbReference type="InterPro" id="IPR036388">
    <property type="entry name" value="WH-like_DNA-bd_sf"/>
</dbReference>
<keyword evidence="4" id="KW-0472">Membrane</keyword>
<dbReference type="InterPro" id="IPR036259">
    <property type="entry name" value="MFS_trans_sf"/>
</dbReference>
<feature type="transmembrane region" description="Helical" evidence="4">
    <location>
        <begin position="307"/>
        <end position="325"/>
    </location>
</feature>
<dbReference type="SUPFAM" id="SSF103473">
    <property type="entry name" value="MFS general substrate transporter"/>
    <property type="match status" value="1"/>
</dbReference>
<feature type="transmembrane region" description="Helical" evidence="4">
    <location>
        <begin position="239"/>
        <end position="259"/>
    </location>
</feature>
<evidence type="ECO:0000256" key="3">
    <source>
        <dbReference type="ARBA" id="ARBA00023163"/>
    </source>
</evidence>
<dbReference type="CDD" id="cd06170">
    <property type="entry name" value="LuxR_C_like"/>
    <property type="match status" value="1"/>
</dbReference>
<evidence type="ECO:0000256" key="4">
    <source>
        <dbReference type="SAM" id="Phobius"/>
    </source>
</evidence>
<keyword evidence="7" id="KW-1185">Reference proteome</keyword>
<gene>
    <name evidence="6" type="ORF">VJ920_10615</name>
</gene>
<keyword evidence="2" id="KW-0238">DNA-binding</keyword>
<keyword evidence="4" id="KW-0812">Transmembrane</keyword>
<keyword evidence="1" id="KW-0805">Transcription regulation</keyword>
<evidence type="ECO:0000256" key="1">
    <source>
        <dbReference type="ARBA" id="ARBA00023015"/>
    </source>
</evidence>
<keyword evidence="3" id="KW-0804">Transcription</keyword>
<dbReference type="Gene3D" id="1.10.10.10">
    <property type="entry name" value="Winged helix-like DNA-binding domain superfamily/Winged helix DNA-binding domain"/>
    <property type="match status" value="1"/>
</dbReference>
<feature type="transmembrane region" description="Helical" evidence="4">
    <location>
        <begin position="274"/>
        <end position="295"/>
    </location>
</feature>
<feature type="transmembrane region" description="Helical" evidence="4">
    <location>
        <begin position="38"/>
        <end position="59"/>
    </location>
</feature>
<dbReference type="InterPro" id="IPR000792">
    <property type="entry name" value="Tscrpt_reg_LuxR_C"/>
</dbReference>
<organism evidence="6 7">
    <name type="scientific">Adlercreutzia shanghongiae</name>
    <dbReference type="NCBI Taxonomy" id="3111773"/>
    <lineage>
        <taxon>Bacteria</taxon>
        <taxon>Bacillati</taxon>
        <taxon>Actinomycetota</taxon>
        <taxon>Coriobacteriia</taxon>
        <taxon>Eggerthellales</taxon>
        <taxon>Eggerthellaceae</taxon>
        <taxon>Adlercreutzia</taxon>
    </lineage>
</organism>
<dbReference type="PRINTS" id="PR00038">
    <property type="entry name" value="HTHLUXR"/>
</dbReference>
<feature type="transmembrane region" description="Helical" evidence="4">
    <location>
        <begin position="331"/>
        <end position="354"/>
    </location>
</feature>
<dbReference type="SUPFAM" id="SSF46894">
    <property type="entry name" value="C-terminal effector domain of the bipartite response regulators"/>
    <property type="match status" value="1"/>
</dbReference>
<evidence type="ECO:0000256" key="2">
    <source>
        <dbReference type="ARBA" id="ARBA00023125"/>
    </source>
</evidence>
<dbReference type="PROSITE" id="PS50043">
    <property type="entry name" value="HTH_LUXR_2"/>
    <property type="match status" value="1"/>
</dbReference>
<dbReference type="PANTHER" id="PTHR44688">
    <property type="entry name" value="DNA-BINDING TRANSCRIPTIONAL ACTIVATOR DEVR_DOSR"/>
    <property type="match status" value="1"/>
</dbReference>
<comment type="caution">
    <text evidence="6">The sequence shown here is derived from an EMBL/GenBank/DDBJ whole genome shotgun (WGS) entry which is preliminary data.</text>
</comment>
<proteinExistence type="predicted"/>
<dbReference type="RefSeq" id="WP_326437343.1">
    <property type="nucleotide sequence ID" value="NZ_JAYMFH010000017.1"/>
</dbReference>
<evidence type="ECO:0000259" key="5">
    <source>
        <dbReference type="PROSITE" id="PS50043"/>
    </source>
</evidence>
<name>A0ABU6J151_9ACTN</name>
<feature type="domain" description="HTH luxR-type" evidence="5">
    <location>
        <begin position="446"/>
        <end position="511"/>
    </location>
</feature>
<dbReference type="Pfam" id="PF00196">
    <property type="entry name" value="GerE"/>
    <property type="match status" value="1"/>
</dbReference>
<evidence type="ECO:0000313" key="6">
    <source>
        <dbReference type="EMBL" id="MEC4295765.1"/>
    </source>
</evidence>
<dbReference type="Proteomes" id="UP001343724">
    <property type="component" value="Unassembled WGS sequence"/>
</dbReference>
<feature type="transmembrane region" description="Helical" evidence="4">
    <location>
        <begin position="74"/>
        <end position="92"/>
    </location>
</feature>
<dbReference type="PANTHER" id="PTHR44688:SF16">
    <property type="entry name" value="DNA-BINDING TRANSCRIPTIONAL ACTIVATOR DEVR_DOSR"/>
    <property type="match status" value="1"/>
</dbReference>
<protein>
    <submittedName>
        <fullName evidence="6">Helix-turn-helix transcriptional regulator</fullName>
    </submittedName>
</protein>
<feature type="transmembrane region" description="Helical" evidence="4">
    <location>
        <begin position="138"/>
        <end position="161"/>
    </location>
</feature>
<sequence>MGGRNREENVSLKREDLKASESGAPFLAKYLDGPRARLLVGFAAFSAWVNLLICFEGFLRDTVAYGGGVVRDPLFITALLLGGCTLVALGLMPSKLSKRKGGTKAPKGRGALLCGILGALSGIAGVALSITTTAMGPAVTIAAVLIGLGAAAFVVRYTLAWGLLITSFDIREMVVVLCVALCLQWVPFIVVTSLGAVGKAVLAGGLPLLSFWGLKGFAGEDLGEGPSAKPNENVEGPRYVPARMAVSLFCFAFVVQFVWTCNVVMTSAPLDQGLFWLVYLCVLIASAIVMTVILHLMERWGAYRMELFYRAAFAIGVAGSSALPLAYNHLFFSYAVIYVAYALITATMWMLAWSVVFMRHIPARRIVGLVFGLQCLALPCGFGAAKVMQHLATLSEGFDLLPYVGFFAVAVLVAAYVFVLPERTLLLLSPRLLKLSHESLDARCREVAAAHGLTERETEIFTLLARGRDVTYIEKELFISRNTVNTHRKNMYRKLDIHTQQELLSLIEDGLS</sequence>
<reference evidence="6 7" key="1">
    <citation type="submission" date="2024-01" db="EMBL/GenBank/DDBJ databases">
        <title>novel species in genus Adlercreutzia.</title>
        <authorList>
            <person name="Liu X."/>
        </authorList>
    </citation>
    <scope>NUCLEOTIDE SEQUENCE [LARGE SCALE GENOMIC DNA]</scope>
    <source>
        <strain evidence="6 7">R22</strain>
    </source>
</reference>
<dbReference type="InterPro" id="IPR016032">
    <property type="entry name" value="Sig_transdc_resp-reg_C-effctor"/>
</dbReference>
<feature type="transmembrane region" description="Helical" evidence="4">
    <location>
        <begin position="366"/>
        <end position="388"/>
    </location>
</feature>